<evidence type="ECO:0000313" key="2">
    <source>
        <dbReference type="EMBL" id="SDJ44035.1"/>
    </source>
</evidence>
<keyword evidence="1" id="KW-0812">Transmembrane</keyword>
<feature type="transmembrane region" description="Helical" evidence="1">
    <location>
        <begin position="141"/>
        <end position="161"/>
    </location>
</feature>
<accession>A0A1G8TSY3</accession>
<feature type="transmembrane region" description="Helical" evidence="1">
    <location>
        <begin position="181"/>
        <end position="202"/>
    </location>
</feature>
<feature type="transmembrane region" description="Helical" evidence="1">
    <location>
        <begin position="245"/>
        <end position="265"/>
    </location>
</feature>
<dbReference type="Proteomes" id="UP000198882">
    <property type="component" value="Unassembled WGS sequence"/>
</dbReference>
<sequence length="272" mass="28387">MTASSPTRWEIAASAAILGLATVSSGLGLFRDGHYVESGGELLRIQAQDVVIAVVGVPVLGVGLWYATRGSVRGRIVWLGSLAFMAYMWTHYAFVVAYNEFFLGYIALFSLSVFTLLSGIVRTDASAVAATVSNGLSERTYAGFLAVAAVGLAGMWLSDIVPALATGDLPSGIAQFGAEAAHTYVIDLGVLVPALVISAIWLRRKRPWGYVSGGVLLVFAALVAPALTAITAVDLREGVTISTPILVGTIVPPLIGALFAGTYLANLPSNEN</sequence>
<evidence type="ECO:0000256" key="1">
    <source>
        <dbReference type="SAM" id="Phobius"/>
    </source>
</evidence>
<name>A0A1G8TSY3_9EURY</name>
<dbReference type="STRING" id="1095776.SAMN04515672_0570"/>
<dbReference type="RefSeq" id="WP_090303088.1">
    <property type="nucleotide sequence ID" value="NZ_FNFE01000001.1"/>
</dbReference>
<feature type="transmembrane region" description="Helical" evidence="1">
    <location>
        <begin position="50"/>
        <end position="67"/>
    </location>
</feature>
<keyword evidence="1" id="KW-0472">Membrane</keyword>
<feature type="transmembrane region" description="Helical" evidence="1">
    <location>
        <begin position="214"/>
        <end position="233"/>
    </location>
</feature>
<dbReference type="EMBL" id="FNFE01000001">
    <property type="protein sequence ID" value="SDJ44035.1"/>
    <property type="molecule type" value="Genomic_DNA"/>
</dbReference>
<keyword evidence="3" id="KW-1185">Reference proteome</keyword>
<proteinExistence type="predicted"/>
<protein>
    <submittedName>
        <fullName evidence="2">Uncharacterized protein</fullName>
    </submittedName>
</protein>
<keyword evidence="1" id="KW-1133">Transmembrane helix</keyword>
<gene>
    <name evidence="2" type="ORF">SAMN04515672_0570</name>
</gene>
<feature type="transmembrane region" description="Helical" evidence="1">
    <location>
        <begin position="101"/>
        <end position="121"/>
    </location>
</feature>
<evidence type="ECO:0000313" key="3">
    <source>
        <dbReference type="Proteomes" id="UP000198882"/>
    </source>
</evidence>
<reference evidence="3" key="1">
    <citation type="submission" date="2016-10" db="EMBL/GenBank/DDBJ databases">
        <authorList>
            <person name="Varghese N."/>
            <person name="Submissions S."/>
        </authorList>
    </citation>
    <scope>NUCLEOTIDE SEQUENCE [LARGE SCALE GENOMIC DNA]</scope>
    <source>
        <strain evidence="3">B4,CECT 8067,JCM 17497</strain>
    </source>
</reference>
<feature type="transmembrane region" description="Helical" evidence="1">
    <location>
        <begin position="76"/>
        <end position="95"/>
    </location>
</feature>
<organism evidence="2 3">
    <name type="scientific">Natronorubrum texcoconense</name>
    <dbReference type="NCBI Taxonomy" id="1095776"/>
    <lineage>
        <taxon>Archaea</taxon>
        <taxon>Methanobacteriati</taxon>
        <taxon>Methanobacteriota</taxon>
        <taxon>Stenosarchaea group</taxon>
        <taxon>Halobacteria</taxon>
        <taxon>Halobacteriales</taxon>
        <taxon>Natrialbaceae</taxon>
        <taxon>Natronorubrum</taxon>
    </lineage>
</organism>
<dbReference type="AlphaFoldDB" id="A0A1G8TSY3"/>
<dbReference type="OrthoDB" id="164055at2157"/>